<accession>A8ZSL6</accession>
<evidence type="ECO:0000313" key="3">
    <source>
        <dbReference type="Proteomes" id="UP000008561"/>
    </source>
</evidence>
<sequence length="269" mass="29990">MTSISNNDLLSLGDLNLAEFNREFARWNERYEIIESDDLLMTLGADAFPGANFVMRLAPACTPSANELLDRAMAFFQARQRGFSIHVRRHIDTDLEAACEAAGMFKVGNSAGMCLDTPLPDKPEDGSVQVRVIEERQGAVDFADVTVASYKSLGLPEETGKKMFAAPERMLKPHIVPVVAYDHGVPVSVAMALMSHGIAGIYWVGTVETHRRRGLAERCTRIAGNRAFAMGATRVVLQASHMGEPVYQGMGYREFTRYPWYMWFYKKRG</sequence>
<feature type="domain" description="N-acetyltransferase" evidence="1">
    <location>
        <begin position="128"/>
        <end position="269"/>
    </location>
</feature>
<dbReference type="KEGG" id="dol:Dole_0119"/>
<dbReference type="SUPFAM" id="SSF55729">
    <property type="entry name" value="Acyl-CoA N-acyltransferases (Nat)"/>
    <property type="match status" value="1"/>
</dbReference>
<dbReference type="InterPro" id="IPR016181">
    <property type="entry name" value="Acyl_CoA_acyltransferase"/>
</dbReference>
<dbReference type="STRING" id="96561.Dole_0119"/>
<keyword evidence="2" id="KW-0808">Transferase</keyword>
<dbReference type="CDD" id="cd04301">
    <property type="entry name" value="NAT_SF"/>
    <property type="match status" value="1"/>
</dbReference>
<reference evidence="2 3" key="1">
    <citation type="submission" date="2007-10" db="EMBL/GenBank/DDBJ databases">
        <title>Complete sequence of Desulfococcus oleovorans Hxd3.</title>
        <authorList>
            <consortium name="US DOE Joint Genome Institute"/>
            <person name="Copeland A."/>
            <person name="Lucas S."/>
            <person name="Lapidus A."/>
            <person name="Barry K."/>
            <person name="Glavina del Rio T."/>
            <person name="Dalin E."/>
            <person name="Tice H."/>
            <person name="Pitluck S."/>
            <person name="Kiss H."/>
            <person name="Brettin T."/>
            <person name="Bruce D."/>
            <person name="Detter J.C."/>
            <person name="Han C."/>
            <person name="Schmutz J."/>
            <person name="Larimer F."/>
            <person name="Land M."/>
            <person name="Hauser L."/>
            <person name="Kyrpides N."/>
            <person name="Kim E."/>
            <person name="Wawrik B."/>
            <person name="Richardson P."/>
        </authorList>
    </citation>
    <scope>NUCLEOTIDE SEQUENCE [LARGE SCALE GENOMIC DNA]</scope>
    <source>
        <strain evidence="3">DSM 6200 / JCM 39069 / Hxd3</strain>
    </source>
</reference>
<evidence type="ECO:0000259" key="1">
    <source>
        <dbReference type="PROSITE" id="PS51186"/>
    </source>
</evidence>
<organism evidence="2 3">
    <name type="scientific">Desulfosudis oleivorans (strain DSM 6200 / JCM 39069 / Hxd3)</name>
    <name type="common">Desulfococcus oleovorans</name>
    <dbReference type="NCBI Taxonomy" id="96561"/>
    <lineage>
        <taxon>Bacteria</taxon>
        <taxon>Pseudomonadati</taxon>
        <taxon>Thermodesulfobacteriota</taxon>
        <taxon>Desulfobacteria</taxon>
        <taxon>Desulfobacterales</taxon>
        <taxon>Desulfosudaceae</taxon>
        <taxon>Desulfosudis</taxon>
    </lineage>
</organism>
<proteinExistence type="predicted"/>
<dbReference type="GO" id="GO:0016747">
    <property type="term" value="F:acyltransferase activity, transferring groups other than amino-acyl groups"/>
    <property type="evidence" value="ECO:0007669"/>
    <property type="project" value="InterPro"/>
</dbReference>
<evidence type="ECO:0000313" key="2">
    <source>
        <dbReference type="EMBL" id="ABW65929.1"/>
    </source>
</evidence>
<dbReference type="EMBL" id="CP000859">
    <property type="protein sequence ID" value="ABW65929.1"/>
    <property type="molecule type" value="Genomic_DNA"/>
</dbReference>
<dbReference type="RefSeq" id="WP_012173548.1">
    <property type="nucleotide sequence ID" value="NC_009943.1"/>
</dbReference>
<keyword evidence="3" id="KW-1185">Reference proteome</keyword>
<name>A8ZSL6_DESOH</name>
<dbReference type="PROSITE" id="PS51186">
    <property type="entry name" value="GNAT"/>
    <property type="match status" value="1"/>
</dbReference>
<gene>
    <name evidence="2" type="ordered locus">Dole_0119</name>
</gene>
<dbReference type="Proteomes" id="UP000008561">
    <property type="component" value="Chromosome"/>
</dbReference>
<dbReference type="OrthoDB" id="1706016at2"/>
<dbReference type="Gene3D" id="3.40.630.30">
    <property type="match status" value="1"/>
</dbReference>
<dbReference type="AlphaFoldDB" id="A8ZSL6"/>
<dbReference type="InterPro" id="IPR000182">
    <property type="entry name" value="GNAT_dom"/>
</dbReference>
<dbReference type="eggNOG" id="COG0456">
    <property type="taxonomic scope" value="Bacteria"/>
</dbReference>
<dbReference type="HOGENOM" id="CLU_1033376_0_0_7"/>
<protein>
    <submittedName>
        <fullName evidence="2">GCN5-related N-acetyltransferase</fullName>
    </submittedName>
</protein>